<evidence type="ECO:0000313" key="2">
    <source>
        <dbReference type="Proteomes" id="UP001055072"/>
    </source>
</evidence>
<gene>
    <name evidence="1" type="ORF">BDY19DRAFT_881795</name>
</gene>
<organism evidence="1 2">
    <name type="scientific">Irpex rosettiformis</name>
    <dbReference type="NCBI Taxonomy" id="378272"/>
    <lineage>
        <taxon>Eukaryota</taxon>
        <taxon>Fungi</taxon>
        <taxon>Dikarya</taxon>
        <taxon>Basidiomycota</taxon>
        <taxon>Agaricomycotina</taxon>
        <taxon>Agaricomycetes</taxon>
        <taxon>Polyporales</taxon>
        <taxon>Irpicaceae</taxon>
        <taxon>Irpex</taxon>
    </lineage>
</organism>
<protein>
    <submittedName>
        <fullName evidence="1">Uncharacterized protein</fullName>
    </submittedName>
</protein>
<keyword evidence="2" id="KW-1185">Reference proteome</keyword>
<proteinExistence type="predicted"/>
<dbReference type="Proteomes" id="UP001055072">
    <property type="component" value="Unassembled WGS sequence"/>
</dbReference>
<accession>A0ACB8UH03</accession>
<reference evidence="1" key="1">
    <citation type="journal article" date="2021" name="Environ. Microbiol.">
        <title>Gene family expansions and transcriptome signatures uncover fungal adaptations to wood decay.</title>
        <authorList>
            <person name="Hage H."/>
            <person name="Miyauchi S."/>
            <person name="Viragh M."/>
            <person name="Drula E."/>
            <person name="Min B."/>
            <person name="Chaduli D."/>
            <person name="Navarro D."/>
            <person name="Favel A."/>
            <person name="Norest M."/>
            <person name="Lesage-Meessen L."/>
            <person name="Balint B."/>
            <person name="Merenyi Z."/>
            <person name="de Eugenio L."/>
            <person name="Morin E."/>
            <person name="Martinez A.T."/>
            <person name="Baldrian P."/>
            <person name="Stursova M."/>
            <person name="Martinez M.J."/>
            <person name="Novotny C."/>
            <person name="Magnuson J.K."/>
            <person name="Spatafora J.W."/>
            <person name="Maurice S."/>
            <person name="Pangilinan J."/>
            <person name="Andreopoulos W."/>
            <person name="LaButti K."/>
            <person name="Hundley H."/>
            <person name="Na H."/>
            <person name="Kuo A."/>
            <person name="Barry K."/>
            <person name="Lipzen A."/>
            <person name="Henrissat B."/>
            <person name="Riley R."/>
            <person name="Ahrendt S."/>
            <person name="Nagy L.G."/>
            <person name="Grigoriev I.V."/>
            <person name="Martin F."/>
            <person name="Rosso M.N."/>
        </authorList>
    </citation>
    <scope>NUCLEOTIDE SEQUENCE</scope>
    <source>
        <strain evidence="1">CBS 384.51</strain>
    </source>
</reference>
<evidence type="ECO:0000313" key="1">
    <source>
        <dbReference type="EMBL" id="KAI0093570.1"/>
    </source>
</evidence>
<comment type="caution">
    <text evidence="1">The sequence shown here is derived from an EMBL/GenBank/DDBJ whole genome shotgun (WGS) entry which is preliminary data.</text>
</comment>
<name>A0ACB8UH03_9APHY</name>
<dbReference type="EMBL" id="MU274901">
    <property type="protein sequence ID" value="KAI0093570.1"/>
    <property type="molecule type" value="Genomic_DNA"/>
</dbReference>
<sequence>MKKGVAKDSSAQKQLTQLHFSIDSPVIRTCSVCSLTYTRGAPDDEALHRAHCARVQRGMEWGKEEEREWKSGKISVEEIESGIKLKNGTKGRIISFRADSGGKIGSKLTTLLKSVNITLSAPALAPQTLRVSKAYLFLLSSDSPTPGSHKEKIIGCVIAQRITTAMAIAPQTPPNPTQHSDDNTEANIPSKESHQSSSTLDPSDSSSITLIPIPLPTPLGISRLFVSSSHRCLGIGSRLLTAAATTFIHGCPLDPKKGEIAFSQPTGLGGKVLEKWAGGKGRVFEET</sequence>